<organism evidence="4 5">
    <name type="scientific">Methylomonas lenta</name>
    <dbReference type="NCBI Taxonomy" id="980561"/>
    <lineage>
        <taxon>Bacteria</taxon>
        <taxon>Pseudomonadati</taxon>
        <taxon>Pseudomonadota</taxon>
        <taxon>Gammaproteobacteria</taxon>
        <taxon>Methylococcales</taxon>
        <taxon>Methylococcaceae</taxon>
        <taxon>Methylomonas</taxon>
    </lineage>
</organism>
<dbReference type="Proteomes" id="UP000078476">
    <property type="component" value="Unassembled WGS sequence"/>
</dbReference>
<evidence type="ECO:0000313" key="4">
    <source>
        <dbReference type="EMBL" id="OAI20196.1"/>
    </source>
</evidence>
<comment type="caution">
    <text evidence="4">The sequence shown here is derived from an EMBL/GenBank/DDBJ whole genome shotgun (WGS) entry which is preliminary data.</text>
</comment>
<feature type="active site" evidence="1">
    <location>
        <position position="322"/>
    </location>
</feature>
<evidence type="ECO:0000313" key="5">
    <source>
        <dbReference type="Proteomes" id="UP000078476"/>
    </source>
</evidence>
<dbReference type="OrthoDB" id="9807853at2"/>
<dbReference type="GO" id="GO:0005524">
    <property type="term" value="F:ATP binding"/>
    <property type="evidence" value="ECO:0007669"/>
    <property type="project" value="UniProtKB-KW"/>
</dbReference>
<dbReference type="PANTHER" id="PTHR13504:SF38">
    <property type="entry name" value="FIDO DOMAIN-CONTAINING PROTEIN"/>
    <property type="match status" value="1"/>
</dbReference>
<sequence length="522" mass="59608">MSLGQWAGYRWLAERYNIKTVQPFRIDSQIVKSRSTERVDGLIHEFYPPAFKPEDTFLDHMTFALKREGIHLEFLARLFEVVPVTEIEEWVNAEPSGQYARRTGFFYEWLTGRQLNFKGVSVGNYVDAIDAKHYFTASNPDNNQRWRVRNNLPGNRNYCPVIYLTNKVKAAESYDCQQSLSNLEAEYGQDLLMRSAVWLTVKESQASFSIEHEDQQTDRIKRFAAVMEKHCGQIENPLGLSSLSELQAEILGSRATRYGLRQSPVFVGENDFQALTIVHYIAPHWEDTESMLSGLSEFAGRTLDKSPLVRAAVLSFGFVYIHPMADGNGRISRFLINDSLRRDQAIPAPFILPVSATIISSSQNRYGYDQILEVLSKPLMRHYQDHYHFGSQSKGADGVDYNFYCNSYADACSVWRYPDLTAHCEYLVQIIDQTINQEMRKEAGYLRSIRVTRARIKEVLDGPDTDIDRIIRSIRNSHGKISNKLCKEFPLLSEADIGSEIIKIVQDEFGISVIGISDESGE</sequence>
<evidence type="ECO:0000256" key="2">
    <source>
        <dbReference type="PIRSR" id="PIRSR640198-2"/>
    </source>
</evidence>
<feature type="binding site" evidence="2">
    <location>
        <begin position="326"/>
        <end position="333"/>
    </location>
    <ligand>
        <name>ATP</name>
        <dbReference type="ChEBI" id="CHEBI:30616"/>
    </ligand>
</feature>
<name>A0A177NQ51_9GAMM</name>
<keyword evidence="2" id="KW-0547">Nucleotide-binding</keyword>
<dbReference type="InterPro" id="IPR003812">
    <property type="entry name" value="Fido"/>
</dbReference>
<keyword evidence="2" id="KW-0067">ATP-binding</keyword>
<evidence type="ECO:0000256" key="1">
    <source>
        <dbReference type="PIRSR" id="PIRSR640198-1"/>
    </source>
</evidence>
<dbReference type="RefSeq" id="WP_066978215.1">
    <property type="nucleotide sequence ID" value="NZ_LUUI01000052.1"/>
</dbReference>
<reference evidence="4 5" key="1">
    <citation type="submission" date="2016-03" db="EMBL/GenBank/DDBJ databases">
        <authorList>
            <person name="Ploux O."/>
        </authorList>
    </citation>
    <scope>NUCLEOTIDE SEQUENCE [LARGE SCALE GENOMIC DNA]</scope>
    <source>
        <strain evidence="4 5">R-45370</strain>
    </source>
</reference>
<dbReference type="EMBL" id="LUUI01000052">
    <property type="protein sequence ID" value="OAI20196.1"/>
    <property type="molecule type" value="Genomic_DNA"/>
</dbReference>
<feature type="domain" description="Fido" evidence="3">
    <location>
        <begin position="238"/>
        <end position="392"/>
    </location>
</feature>
<dbReference type="STRING" id="980561.A1359_21305"/>
<dbReference type="PROSITE" id="PS51459">
    <property type="entry name" value="FIDO"/>
    <property type="match status" value="1"/>
</dbReference>
<dbReference type="Gene3D" id="1.10.3290.10">
    <property type="entry name" value="Fido-like domain"/>
    <property type="match status" value="1"/>
</dbReference>
<proteinExistence type="predicted"/>
<dbReference type="InterPro" id="IPR040198">
    <property type="entry name" value="Fido_containing"/>
</dbReference>
<dbReference type="PANTHER" id="PTHR13504">
    <property type="entry name" value="FIDO DOMAIN-CONTAINING PROTEIN DDB_G0283145"/>
    <property type="match status" value="1"/>
</dbReference>
<dbReference type="Pfam" id="PF02661">
    <property type="entry name" value="Fic"/>
    <property type="match status" value="1"/>
</dbReference>
<keyword evidence="5" id="KW-1185">Reference proteome</keyword>
<evidence type="ECO:0000259" key="3">
    <source>
        <dbReference type="PROSITE" id="PS51459"/>
    </source>
</evidence>
<dbReference type="InterPro" id="IPR036597">
    <property type="entry name" value="Fido-like_dom_sf"/>
</dbReference>
<dbReference type="AlphaFoldDB" id="A0A177NQ51"/>
<dbReference type="SUPFAM" id="SSF140931">
    <property type="entry name" value="Fic-like"/>
    <property type="match status" value="1"/>
</dbReference>
<gene>
    <name evidence="4" type="ORF">A1359_21305</name>
</gene>
<protein>
    <submittedName>
        <fullName evidence="4">Cell filamentation protein Fic</fullName>
    </submittedName>
</protein>
<accession>A0A177NQ51</accession>